<comment type="similarity">
    <text evidence="1">Belongs to the protein-tyrosine phosphatase family.</text>
</comment>
<keyword evidence="4" id="KW-0904">Protein phosphatase</keyword>
<evidence type="ECO:0000256" key="5">
    <source>
        <dbReference type="SAM" id="MobiDB-lite"/>
    </source>
</evidence>
<dbReference type="InterPro" id="IPR050561">
    <property type="entry name" value="PTP"/>
</dbReference>
<dbReference type="SUPFAM" id="SSF52799">
    <property type="entry name" value="(Phosphotyrosine protein) phosphatases II"/>
    <property type="match status" value="1"/>
</dbReference>
<organism evidence="7 8">
    <name type="scientific">Mytilus galloprovincialis</name>
    <name type="common">Mediterranean mussel</name>
    <dbReference type="NCBI Taxonomy" id="29158"/>
    <lineage>
        <taxon>Eukaryota</taxon>
        <taxon>Metazoa</taxon>
        <taxon>Spiralia</taxon>
        <taxon>Lophotrochozoa</taxon>
        <taxon>Mollusca</taxon>
        <taxon>Bivalvia</taxon>
        <taxon>Autobranchia</taxon>
        <taxon>Pteriomorphia</taxon>
        <taxon>Mytilida</taxon>
        <taxon>Mytiloidea</taxon>
        <taxon>Mytilidae</taxon>
        <taxon>Mytilinae</taxon>
        <taxon>Mytilus</taxon>
    </lineage>
</organism>
<dbReference type="InterPro" id="IPR003595">
    <property type="entry name" value="Tyr_Pase_cat"/>
</dbReference>
<accession>A0A8B6EA96</accession>
<keyword evidence="8" id="KW-1185">Reference proteome</keyword>
<dbReference type="FunFam" id="3.90.190.10:FF:000157">
    <property type="entry name" value="Protein-tyrosine phosphatase"/>
    <property type="match status" value="1"/>
</dbReference>
<gene>
    <name evidence="7" type="ORF">MGAL_10B018555</name>
</gene>
<dbReference type="Proteomes" id="UP000596742">
    <property type="component" value="Unassembled WGS sequence"/>
</dbReference>
<keyword evidence="3 7" id="KW-0378">Hydrolase</keyword>
<dbReference type="SMART" id="SM00404">
    <property type="entry name" value="PTPc_motif"/>
    <property type="match status" value="1"/>
</dbReference>
<evidence type="ECO:0000256" key="3">
    <source>
        <dbReference type="ARBA" id="ARBA00022801"/>
    </source>
</evidence>
<name>A0A8B6EA96_MYTGA</name>
<protein>
    <recommendedName>
        <fullName evidence="2">protein-tyrosine-phosphatase</fullName>
        <ecNumber evidence="2">3.1.3.48</ecNumber>
    </recommendedName>
</protein>
<sequence length="240" mass="27064">MNFSMSKLTETMKVKESQSASNLDSSDDEQGEFDMSPLKVSWLDLSSLGCDEPVGICALPGCRFKDIWRSLENDISMHSGEILDLNIEKINKNLKNKNMEHTVPQCHSKGELNKYRVPKLIGELQENDITVHHTPFPDGLVPSTNELIKIIDDLHVVLMNRRKTIIHCYGGLGRSSFLAAALMMKLDSSLEADKAIEIMRELRGPAAVQSVKQYNCLHDLRQQIADHEAKMDESKRSLSR</sequence>
<evidence type="ECO:0000256" key="4">
    <source>
        <dbReference type="ARBA" id="ARBA00022912"/>
    </source>
</evidence>
<evidence type="ECO:0000313" key="8">
    <source>
        <dbReference type="Proteomes" id="UP000596742"/>
    </source>
</evidence>
<dbReference type="InterPro" id="IPR029021">
    <property type="entry name" value="Prot-tyrosine_phosphatase-like"/>
</dbReference>
<dbReference type="InterPro" id="IPR016130">
    <property type="entry name" value="Tyr_Pase_AS"/>
</dbReference>
<dbReference type="EMBL" id="UYJE01004803">
    <property type="protein sequence ID" value="VDI31485.1"/>
    <property type="molecule type" value="Genomic_DNA"/>
</dbReference>
<dbReference type="EC" id="3.1.3.48" evidence="2"/>
<dbReference type="CDD" id="cd14505">
    <property type="entry name" value="CDKN3-like"/>
    <property type="match status" value="1"/>
</dbReference>
<dbReference type="PROSITE" id="PS00383">
    <property type="entry name" value="TYR_PHOSPHATASE_1"/>
    <property type="match status" value="1"/>
</dbReference>
<dbReference type="Gene3D" id="3.90.190.10">
    <property type="entry name" value="Protein tyrosine phosphatase superfamily"/>
    <property type="match status" value="1"/>
</dbReference>
<proteinExistence type="inferred from homology"/>
<evidence type="ECO:0000256" key="1">
    <source>
        <dbReference type="ARBA" id="ARBA00009580"/>
    </source>
</evidence>
<dbReference type="OrthoDB" id="19045at2759"/>
<dbReference type="GO" id="GO:0004725">
    <property type="term" value="F:protein tyrosine phosphatase activity"/>
    <property type="evidence" value="ECO:0007669"/>
    <property type="project" value="UniProtKB-EC"/>
</dbReference>
<dbReference type="Pfam" id="PF05706">
    <property type="entry name" value="CDKN3"/>
    <property type="match status" value="1"/>
</dbReference>
<dbReference type="InterPro" id="IPR022778">
    <property type="entry name" value="CDKN3"/>
</dbReference>
<comment type="caution">
    <text evidence="7">The sequence shown here is derived from an EMBL/GenBank/DDBJ whole genome shotgun (WGS) entry which is preliminary data.</text>
</comment>
<dbReference type="AlphaFoldDB" id="A0A8B6EA96"/>
<dbReference type="PANTHER" id="PTHR23339">
    <property type="entry name" value="TYROSINE SPECIFIC PROTEIN PHOSPHATASE AND DUAL SPECIFICITY PROTEIN PHOSPHATASE"/>
    <property type="match status" value="1"/>
</dbReference>
<evidence type="ECO:0000256" key="2">
    <source>
        <dbReference type="ARBA" id="ARBA00013064"/>
    </source>
</evidence>
<evidence type="ECO:0000259" key="6">
    <source>
        <dbReference type="PROSITE" id="PS50056"/>
    </source>
</evidence>
<feature type="domain" description="Tyrosine specific protein phosphatases" evidence="6">
    <location>
        <begin position="145"/>
        <end position="215"/>
    </location>
</feature>
<feature type="region of interest" description="Disordered" evidence="5">
    <location>
        <begin position="1"/>
        <end position="32"/>
    </location>
</feature>
<dbReference type="InterPro" id="IPR000387">
    <property type="entry name" value="Tyr_Pase_dom"/>
</dbReference>
<reference evidence="7" key="1">
    <citation type="submission" date="2018-11" db="EMBL/GenBank/DDBJ databases">
        <authorList>
            <person name="Alioto T."/>
            <person name="Alioto T."/>
        </authorList>
    </citation>
    <scope>NUCLEOTIDE SEQUENCE</scope>
</reference>
<evidence type="ECO:0000313" key="7">
    <source>
        <dbReference type="EMBL" id="VDI31485.1"/>
    </source>
</evidence>
<dbReference type="PROSITE" id="PS50056">
    <property type="entry name" value="TYR_PHOSPHATASE_2"/>
    <property type="match status" value="1"/>
</dbReference>